<gene>
    <name evidence="3" type="primary">ORF93557</name>
</gene>
<feature type="region of interest" description="Disordered" evidence="2">
    <location>
        <begin position="427"/>
        <end position="468"/>
    </location>
</feature>
<proteinExistence type="predicted"/>
<sequence>WLKQQQYESAETLYYMLLAGIDLKVPPGSPGKRHHGQDNRAQSKKQKQDKKTNSDFWNKKFKNEGASLLKTAKNIQGRLEDLEKIQRRKSQAINDAVSSIAAAIEDCQTRLIGELAQSAGQMNVFRSLLSEIEGITDKTTANFTEKAWGRFKTQEKYCQKMSERFSNLGKDLRKSSVDLCNCFQADVSKSEINRVVSDISKLSLIKKNWDSDIFVRKKDIIANNMKSLLTIDNASIHPSDSESSLEGSCSVSSDDLGNNRDVTEKKLKPQSGRASKSKTLVQNKNAGTKSNRNNANVAQVGRNKAKTSRPNSGSNATVGPFKRNAQGVQSAVDKRSDLFHFKGVSCPVTIPFVSQPGLLGHRPNVLQMQGANLLNPFGFQQFVGAGQKQQTLSNFRAAHNPLAVNQSGFGNMNFNFSGAHSRGSSLDFVQNSPLSSMNQQARSSQVKQARMYQNQQVDQAKGAKKSDRPFVGGKPGYGYQPQQKAGGHVFMQNPQAGHFVGHQHRGDGRGSFEQQLNEMAQKIQQMQLATSHNIQLQHLMRETERLKQLVNQKQHHNQQQDRFQQQFQLLINAFMQQQRQQQFQAPQSKMARAVPFQNPQKQQKHQQIQQQKKRKQQKNKVQIKQEPQTAAQESTETAHPEIISEPSQETVLQNGEGNFTLEIHTEIISKNSKVTKIGTFSPQAQGDKHKAGVSSLVVLENISSVVVVDIINSCLKLYNVTVTDSTPTELSHHLVTRLELSRPYYIGKLSKDLIAVSREGKLLSLVRVSKKRLEFLHDIRTESQYYGLGYVRDNVIVCAAFTDNRIDLLSIEDGVAQTTVLLTQCKGPELVAAIPTTGCVLYLERVVNETVHLLGISQQSIVEFRTDLESSPADVWSVAAVSDRLVCCNKQSGQVKLFSKEGIFLADVIFPPGLVNQPFAMTFCNSGHMYIANDGAWDGEYDHYITTDINVYSFS</sequence>
<feature type="compositionally biased region" description="Polar residues" evidence="2">
    <location>
        <begin position="626"/>
        <end position="637"/>
    </location>
</feature>
<feature type="region of interest" description="Disordered" evidence="2">
    <location>
        <begin position="236"/>
        <end position="321"/>
    </location>
</feature>
<organism evidence="3">
    <name type="scientific">Arion vulgaris</name>
    <dbReference type="NCBI Taxonomy" id="1028688"/>
    <lineage>
        <taxon>Eukaryota</taxon>
        <taxon>Metazoa</taxon>
        <taxon>Spiralia</taxon>
        <taxon>Lophotrochozoa</taxon>
        <taxon>Mollusca</taxon>
        <taxon>Gastropoda</taxon>
        <taxon>Heterobranchia</taxon>
        <taxon>Euthyneura</taxon>
        <taxon>Panpulmonata</taxon>
        <taxon>Eupulmonata</taxon>
        <taxon>Stylommatophora</taxon>
        <taxon>Helicina</taxon>
        <taxon>Arionoidea</taxon>
        <taxon>Arionidae</taxon>
        <taxon>Arion</taxon>
    </lineage>
</organism>
<feature type="non-terminal residue" evidence="3">
    <location>
        <position position="1"/>
    </location>
</feature>
<feature type="compositionally biased region" description="Low complexity" evidence="2">
    <location>
        <begin position="597"/>
        <end position="610"/>
    </location>
</feature>
<name>A0A0B7A333_9EUPU</name>
<dbReference type="AlphaFoldDB" id="A0A0B7A333"/>
<feature type="compositionally biased region" description="Basic and acidic residues" evidence="2">
    <location>
        <begin position="257"/>
        <end position="267"/>
    </location>
</feature>
<keyword evidence="1" id="KW-0175">Coiled coil</keyword>
<reference evidence="3" key="1">
    <citation type="submission" date="2014-12" db="EMBL/GenBank/DDBJ databases">
        <title>Insight into the proteome of Arion vulgaris.</title>
        <authorList>
            <person name="Aradska J."/>
            <person name="Bulat T."/>
            <person name="Smidak R."/>
            <person name="Sarate P."/>
            <person name="Gangsoo J."/>
            <person name="Sialana F."/>
            <person name="Bilban M."/>
            <person name="Lubec G."/>
        </authorList>
    </citation>
    <scope>NUCLEOTIDE SEQUENCE</scope>
    <source>
        <tissue evidence="3">Skin</tissue>
    </source>
</reference>
<dbReference type="EMBL" id="HACG01028142">
    <property type="protein sequence ID" value="CEK75007.1"/>
    <property type="molecule type" value="Transcribed_RNA"/>
</dbReference>
<protein>
    <submittedName>
        <fullName evidence="3">Uncharacterized protein</fullName>
    </submittedName>
</protein>
<evidence type="ECO:0000256" key="2">
    <source>
        <dbReference type="SAM" id="MobiDB-lite"/>
    </source>
</evidence>
<dbReference type="SUPFAM" id="SSF101898">
    <property type="entry name" value="NHL repeat"/>
    <property type="match status" value="1"/>
</dbReference>
<feature type="compositionally biased region" description="Low complexity" evidence="2">
    <location>
        <begin position="241"/>
        <end position="255"/>
    </location>
</feature>
<evidence type="ECO:0000313" key="3">
    <source>
        <dbReference type="EMBL" id="CEK75007.1"/>
    </source>
</evidence>
<accession>A0A0B7A333</accession>
<feature type="region of interest" description="Disordered" evidence="2">
    <location>
        <begin position="26"/>
        <end position="56"/>
    </location>
</feature>
<feature type="compositionally biased region" description="Polar residues" evidence="2">
    <location>
        <begin position="308"/>
        <end position="317"/>
    </location>
</feature>
<feature type="compositionally biased region" description="Polar residues" evidence="2">
    <location>
        <begin position="272"/>
        <end position="297"/>
    </location>
</feature>
<feature type="region of interest" description="Disordered" evidence="2">
    <location>
        <begin position="580"/>
        <end position="647"/>
    </location>
</feature>
<evidence type="ECO:0000256" key="1">
    <source>
        <dbReference type="SAM" id="Coils"/>
    </source>
</evidence>
<feature type="compositionally biased region" description="Polar residues" evidence="2">
    <location>
        <begin position="427"/>
        <end position="458"/>
    </location>
</feature>
<feature type="coiled-coil region" evidence="1">
    <location>
        <begin position="509"/>
        <end position="566"/>
    </location>
</feature>